<evidence type="ECO:0000259" key="1">
    <source>
        <dbReference type="PROSITE" id="PS50943"/>
    </source>
</evidence>
<evidence type="ECO:0000313" key="3">
    <source>
        <dbReference type="Proteomes" id="UP000229342"/>
    </source>
</evidence>
<dbReference type="EMBL" id="PCVG01000059">
    <property type="protein sequence ID" value="PIQ68350.1"/>
    <property type="molecule type" value="Genomic_DNA"/>
</dbReference>
<comment type="caution">
    <text evidence="2">The sequence shown here is derived from an EMBL/GenBank/DDBJ whole genome shotgun (WGS) entry which is preliminary data.</text>
</comment>
<accession>A0A2H0KAR6</accession>
<gene>
    <name evidence="2" type="ORF">COV91_04590</name>
</gene>
<name>A0A2H0KAR6_9BACT</name>
<organism evidence="2 3">
    <name type="scientific">Candidatus Taylorbacteria bacterium CG11_big_fil_rev_8_21_14_0_20_46_11</name>
    <dbReference type="NCBI Taxonomy" id="1975025"/>
    <lineage>
        <taxon>Bacteria</taxon>
        <taxon>Candidatus Tayloriibacteriota</taxon>
    </lineage>
</organism>
<dbReference type="Gene3D" id="1.10.260.40">
    <property type="entry name" value="lambda repressor-like DNA-binding domains"/>
    <property type="match status" value="1"/>
</dbReference>
<dbReference type="Pfam" id="PF01381">
    <property type="entry name" value="HTH_3"/>
    <property type="match status" value="1"/>
</dbReference>
<proteinExistence type="predicted"/>
<protein>
    <recommendedName>
        <fullName evidence="1">HTH cro/C1-type domain-containing protein</fullName>
    </recommendedName>
</protein>
<dbReference type="CDD" id="cd00093">
    <property type="entry name" value="HTH_XRE"/>
    <property type="match status" value="1"/>
</dbReference>
<dbReference type="AlphaFoldDB" id="A0A2H0KAR6"/>
<dbReference type="Proteomes" id="UP000229342">
    <property type="component" value="Unassembled WGS sequence"/>
</dbReference>
<evidence type="ECO:0000313" key="2">
    <source>
        <dbReference type="EMBL" id="PIQ68350.1"/>
    </source>
</evidence>
<dbReference type="SMART" id="SM00530">
    <property type="entry name" value="HTH_XRE"/>
    <property type="match status" value="1"/>
</dbReference>
<dbReference type="PROSITE" id="PS50943">
    <property type="entry name" value="HTH_CROC1"/>
    <property type="match status" value="1"/>
</dbReference>
<dbReference type="InterPro" id="IPR001387">
    <property type="entry name" value="Cro/C1-type_HTH"/>
</dbReference>
<dbReference type="GO" id="GO:0003677">
    <property type="term" value="F:DNA binding"/>
    <property type="evidence" value="ECO:0007669"/>
    <property type="project" value="InterPro"/>
</dbReference>
<sequence length="93" mass="10638">MKQHTSTPEGLKRVATNVRTMMGLRQIYQIAKLAERASMDRAQLSKFFDGRARLSVRTFLNIAQVLEVHPDLLLEKDILKEIEDKVLNPAFEG</sequence>
<feature type="domain" description="HTH cro/C1-type" evidence="1">
    <location>
        <begin position="31"/>
        <end position="73"/>
    </location>
</feature>
<dbReference type="InterPro" id="IPR010982">
    <property type="entry name" value="Lambda_DNA-bd_dom_sf"/>
</dbReference>
<dbReference type="SUPFAM" id="SSF47413">
    <property type="entry name" value="lambda repressor-like DNA-binding domains"/>
    <property type="match status" value="1"/>
</dbReference>
<reference evidence="2 3" key="1">
    <citation type="submission" date="2017-09" db="EMBL/GenBank/DDBJ databases">
        <title>Depth-based differentiation of microbial function through sediment-hosted aquifers and enrichment of novel symbionts in the deep terrestrial subsurface.</title>
        <authorList>
            <person name="Probst A.J."/>
            <person name="Ladd B."/>
            <person name="Jarett J.K."/>
            <person name="Geller-Mcgrath D.E."/>
            <person name="Sieber C.M."/>
            <person name="Emerson J.B."/>
            <person name="Anantharaman K."/>
            <person name="Thomas B.C."/>
            <person name="Malmstrom R."/>
            <person name="Stieglmeier M."/>
            <person name="Klingl A."/>
            <person name="Woyke T."/>
            <person name="Ryan C.M."/>
            <person name="Banfield J.F."/>
        </authorList>
    </citation>
    <scope>NUCLEOTIDE SEQUENCE [LARGE SCALE GENOMIC DNA]</scope>
    <source>
        <strain evidence="2">CG11_big_fil_rev_8_21_14_0_20_46_11</strain>
    </source>
</reference>